<dbReference type="GO" id="GO:0005643">
    <property type="term" value="C:nuclear pore"/>
    <property type="evidence" value="ECO:0007669"/>
    <property type="project" value="TreeGrafter"/>
</dbReference>
<evidence type="ECO:0000313" key="4">
    <source>
        <dbReference type="EMBL" id="RNA18231.1"/>
    </source>
</evidence>
<dbReference type="EMBL" id="REGN01004286">
    <property type="protein sequence ID" value="RNA18231.1"/>
    <property type="molecule type" value="Genomic_DNA"/>
</dbReference>
<gene>
    <name evidence="4" type="ORF">BpHYR1_000321</name>
</gene>
<dbReference type="OrthoDB" id="361283at2759"/>
<feature type="signal peptide" evidence="1">
    <location>
        <begin position="1"/>
        <end position="19"/>
    </location>
</feature>
<dbReference type="Pfam" id="PF22967">
    <property type="entry name" value="Ig_NUP210_1st"/>
    <property type="match status" value="1"/>
</dbReference>
<accession>A0A3M7R4C4</accession>
<sequence>MNLNLIILIYIGFIHNCVSSSWARLNVPKILLPIYSSKIINFTLEAKSELEPDTDDLCFAWSSSQPDIVSITPIYENRNAKFNGYDCSHRAIVSALSKHSQRMTSIIFAEDLKTNKLIRCDVIVDQIHSIRIKHTTTHLYLPEHSPESLTAEALDSESNTFTSIDGLPFEWKVFNDQTNFEDSRNVLRIAKFTDSEYEASDSIKQLESLGLHGHKILIEGLKT</sequence>
<evidence type="ECO:0000313" key="5">
    <source>
        <dbReference type="Proteomes" id="UP000276133"/>
    </source>
</evidence>
<dbReference type="STRING" id="10195.A0A3M7R4C4"/>
<evidence type="ECO:0000259" key="2">
    <source>
        <dbReference type="Pfam" id="PF22967"/>
    </source>
</evidence>
<reference evidence="4 5" key="1">
    <citation type="journal article" date="2018" name="Sci. Rep.">
        <title>Genomic signatures of local adaptation to the degree of environmental predictability in rotifers.</title>
        <authorList>
            <person name="Franch-Gras L."/>
            <person name="Hahn C."/>
            <person name="Garcia-Roger E.M."/>
            <person name="Carmona M.J."/>
            <person name="Serra M."/>
            <person name="Gomez A."/>
        </authorList>
    </citation>
    <scope>NUCLEOTIDE SEQUENCE [LARGE SCALE GENOMIC DNA]</scope>
    <source>
        <strain evidence="4">HYR1</strain>
    </source>
</reference>
<feature type="domain" description="NUP210 Ig-like" evidence="3">
    <location>
        <begin position="135"/>
        <end position="223"/>
    </location>
</feature>
<dbReference type="Proteomes" id="UP000276133">
    <property type="component" value="Unassembled WGS sequence"/>
</dbReference>
<dbReference type="InterPro" id="IPR045197">
    <property type="entry name" value="NUP210-like"/>
</dbReference>
<dbReference type="InterPro" id="IPR055097">
    <property type="entry name" value="Ig_NUP210_2nd"/>
</dbReference>
<comment type="caution">
    <text evidence="4">The sequence shown here is derived from an EMBL/GenBank/DDBJ whole genome shotgun (WGS) entry which is preliminary data.</text>
</comment>
<feature type="chain" id="PRO_5017948181" evidence="1">
    <location>
        <begin position="20"/>
        <end position="223"/>
    </location>
</feature>
<feature type="domain" description="NUP210 Ig-like" evidence="2">
    <location>
        <begin position="23"/>
        <end position="125"/>
    </location>
</feature>
<evidence type="ECO:0000259" key="3">
    <source>
        <dbReference type="Pfam" id="PF22969"/>
    </source>
</evidence>
<proteinExistence type="predicted"/>
<dbReference type="PANTHER" id="PTHR23019:SF0">
    <property type="entry name" value="NUCLEAR PORE MEMBRANE GLYCOPROTEIN 210"/>
    <property type="match status" value="1"/>
</dbReference>
<keyword evidence="5" id="KW-1185">Reference proteome</keyword>
<dbReference type="AlphaFoldDB" id="A0A3M7R4C4"/>
<keyword evidence="1" id="KW-0732">Signal</keyword>
<name>A0A3M7R4C4_BRAPC</name>
<feature type="non-terminal residue" evidence="4">
    <location>
        <position position="223"/>
    </location>
</feature>
<organism evidence="4 5">
    <name type="scientific">Brachionus plicatilis</name>
    <name type="common">Marine rotifer</name>
    <name type="synonym">Brachionus muelleri</name>
    <dbReference type="NCBI Taxonomy" id="10195"/>
    <lineage>
        <taxon>Eukaryota</taxon>
        <taxon>Metazoa</taxon>
        <taxon>Spiralia</taxon>
        <taxon>Gnathifera</taxon>
        <taxon>Rotifera</taxon>
        <taxon>Eurotatoria</taxon>
        <taxon>Monogononta</taxon>
        <taxon>Pseudotrocha</taxon>
        <taxon>Ploima</taxon>
        <taxon>Brachionidae</taxon>
        <taxon>Brachionus</taxon>
    </lineage>
</organism>
<evidence type="ECO:0000256" key="1">
    <source>
        <dbReference type="SAM" id="SignalP"/>
    </source>
</evidence>
<dbReference type="InterPro" id="IPR055096">
    <property type="entry name" value="Ig_NUP210_1st"/>
</dbReference>
<dbReference type="Pfam" id="PF22969">
    <property type="entry name" value="Ig_NUP210_2nd"/>
    <property type="match status" value="1"/>
</dbReference>
<dbReference type="PANTHER" id="PTHR23019">
    <property type="entry name" value="NUCLEAR PORE MEMBRANE GLYCOPROTEIN GP210-RELATED"/>
    <property type="match status" value="1"/>
</dbReference>
<protein>
    <submittedName>
        <fullName evidence="4">Nuclear pore membrane glycoprotein</fullName>
    </submittedName>
</protein>